<keyword evidence="1 6" id="KW-0732">Signal</keyword>
<dbReference type="AlphaFoldDB" id="A0AAW7XD34"/>
<dbReference type="Pfam" id="PF04390">
    <property type="entry name" value="LptE"/>
    <property type="match status" value="1"/>
</dbReference>
<organism evidence="7 8">
    <name type="scientific">Saccharophagus degradans</name>
    <dbReference type="NCBI Taxonomy" id="86304"/>
    <lineage>
        <taxon>Bacteria</taxon>
        <taxon>Pseudomonadati</taxon>
        <taxon>Pseudomonadota</taxon>
        <taxon>Gammaproteobacteria</taxon>
        <taxon>Cellvibrionales</taxon>
        <taxon>Cellvibrionaceae</taxon>
        <taxon>Saccharophagus</taxon>
    </lineage>
</organism>
<evidence type="ECO:0000313" key="8">
    <source>
        <dbReference type="Proteomes" id="UP001169760"/>
    </source>
</evidence>
<dbReference type="GO" id="GO:0001530">
    <property type="term" value="F:lipopolysaccharide binding"/>
    <property type="evidence" value="ECO:0007669"/>
    <property type="project" value="TreeGrafter"/>
</dbReference>
<dbReference type="PANTHER" id="PTHR38098">
    <property type="entry name" value="LPS-ASSEMBLY LIPOPROTEIN LPTE"/>
    <property type="match status" value="1"/>
</dbReference>
<accession>A0AAW7XD34</accession>
<sequence length="170" mass="19147">MKHCKLIRYRLLCVVALVGLTLSACGWQIRGSENIASNANFEGNALSVKFMQRNPTLMQVLHNTVRSNQLAISSDANTKLVIERERLEKQSLAVTETGVAAQYQLILTIHYHVKTADKTLVPSNQISSWRSYDFDAKQIAAKSQEEQALLLEMREELVNRMLLAISDSEN</sequence>
<keyword evidence="3 6" id="KW-0564">Palmitate</keyword>
<proteinExistence type="inferred from homology"/>
<dbReference type="GO" id="GO:0009279">
    <property type="term" value="C:cell outer membrane"/>
    <property type="evidence" value="ECO:0007669"/>
    <property type="project" value="UniProtKB-SubCell"/>
</dbReference>
<comment type="caution">
    <text evidence="7">The sequence shown here is derived from an EMBL/GenBank/DDBJ whole genome shotgun (WGS) entry which is preliminary data.</text>
</comment>
<comment type="subunit">
    <text evidence="6">Component of the lipopolysaccharide transport and assembly complex. Interacts with LptD.</text>
</comment>
<dbReference type="InterPro" id="IPR007485">
    <property type="entry name" value="LPS_assembly_LptE"/>
</dbReference>
<evidence type="ECO:0000256" key="4">
    <source>
        <dbReference type="ARBA" id="ARBA00023237"/>
    </source>
</evidence>
<name>A0AAW7XD34_9GAMM</name>
<evidence type="ECO:0000256" key="5">
    <source>
        <dbReference type="ARBA" id="ARBA00023288"/>
    </source>
</evidence>
<evidence type="ECO:0000313" key="7">
    <source>
        <dbReference type="EMBL" id="MDO6424438.1"/>
    </source>
</evidence>
<dbReference type="Gene3D" id="3.30.160.150">
    <property type="entry name" value="Lipoprotein like domain"/>
    <property type="match status" value="1"/>
</dbReference>
<evidence type="ECO:0000256" key="1">
    <source>
        <dbReference type="ARBA" id="ARBA00022729"/>
    </source>
</evidence>
<evidence type="ECO:0000256" key="3">
    <source>
        <dbReference type="ARBA" id="ARBA00023139"/>
    </source>
</evidence>
<comment type="similarity">
    <text evidence="6">Belongs to the LptE lipoprotein family.</text>
</comment>
<dbReference type="GO" id="GO:0043165">
    <property type="term" value="P:Gram-negative-bacterium-type cell outer membrane assembly"/>
    <property type="evidence" value="ECO:0007669"/>
    <property type="project" value="UniProtKB-UniRule"/>
</dbReference>
<dbReference type="GO" id="GO:0015920">
    <property type="term" value="P:lipopolysaccharide transport"/>
    <property type="evidence" value="ECO:0007669"/>
    <property type="project" value="TreeGrafter"/>
</dbReference>
<protein>
    <recommendedName>
        <fullName evidence="6">LPS-assembly lipoprotein LptE</fullName>
    </recommendedName>
</protein>
<comment type="function">
    <text evidence="6">Together with LptD, is involved in the assembly of lipopolysaccharide (LPS) at the surface of the outer membrane. Required for the proper assembly of LptD. Binds LPS and may serve as the LPS recognition site at the outer membrane.</text>
</comment>
<dbReference type="Proteomes" id="UP001169760">
    <property type="component" value="Unassembled WGS sequence"/>
</dbReference>
<evidence type="ECO:0000256" key="6">
    <source>
        <dbReference type="HAMAP-Rule" id="MF_01186"/>
    </source>
</evidence>
<keyword evidence="2 6" id="KW-0472">Membrane</keyword>
<comment type="subcellular location">
    <subcellularLocation>
        <location evidence="6">Cell outer membrane</location>
        <topology evidence="6">Lipid-anchor</topology>
    </subcellularLocation>
</comment>
<dbReference type="PROSITE" id="PS51257">
    <property type="entry name" value="PROKAR_LIPOPROTEIN"/>
    <property type="match status" value="1"/>
</dbReference>
<dbReference type="HAMAP" id="MF_01186">
    <property type="entry name" value="LPS_assembly_LptE"/>
    <property type="match status" value="1"/>
</dbReference>
<dbReference type="GO" id="GO:1990351">
    <property type="term" value="C:transporter complex"/>
    <property type="evidence" value="ECO:0007669"/>
    <property type="project" value="TreeGrafter"/>
</dbReference>
<evidence type="ECO:0000256" key="2">
    <source>
        <dbReference type="ARBA" id="ARBA00023136"/>
    </source>
</evidence>
<dbReference type="PANTHER" id="PTHR38098:SF1">
    <property type="entry name" value="LPS-ASSEMBLY LIPOPROTEIN LPTE"/>
    <property type="match status" value="1"/>
</dbReference>
<reference evidence="7" key="1">
    <citation type="submission" date="2023-07" db="EMBL/GenBank/DDBJ databases">
        <title>Genome content predicts the carbon catabolic preferences of heterotrophic bacteria.</title>
        <authorList>
            <person name="Gralka M."/>
        </authorList>
    </citation>
    <scope>NUCLEOTIDE SEQUENCE</scope>
    <source>
        <strain evidence="7">I3M17_2</strain>
    </source>
</reference>
<gene>
    <name evidence="6 7" type="primary">lptE</name>
    <name evidence="7" type="ORF">Q4521_18270</name>
</gene>
<dbReference type="EMBL" id="JAUOPB010000014">
    <property type="protein sequence ID" value="MDO6424438.1"/>
    <property type="molecule type" value="Genomic_DNA"/>
</dbReference>
<dbReference type="RefSeq" id="WP_303493749.1">
    <property type="nucleotide sequence ID" value="NZ_JAUOPB010000014.1"/>
</dbReference>
<keyword evidence="5 6" id="KW-0449">Lipoprotein</keyword>
<keyword evidence="4 6" id="KW-0998">Cell outer membrane</keyword>